<evidence type="ECO:0000256" key="5">
    <source>
        <dbReference type="ARBA" id="ARBA00023239"/>
    </source>
</evidence>
<evidence type="ECO:0000256" key="6">
    <source>
        <dbReference type="ARBA" id="ARBA00023316"/>
    </source>
</evidence>
<evidence type="ECO:0000256" key="3">
    <source>
        <dbReference type="ARBA" id="ARBA00022989"/>
    </source>
</evidence>
<dbReference type="NCBIfam" id="TIGR00247">
    <property type="entry name" value="endolytic transglycosylase MltG"/>
    <property type="match status" value="1"/>
</dbReference>
<evidence type="ECO:0000256" key="1">
    <source>
        <dbReference type="ARBA" id="ARBA00022475"/>
    </source>
</evidence>
<evidence type="ECO:0000313" key="8">
    <source>
        <dbReference type="EMBL" id="GKT04844.1"/>
    </source>
</evidence>
<name>A0ABQ5JNJ3_9LACO</name>
<evidence type="ECO:0000256" key="2">
    <source>
        <dbReference type="ARBA" id="ARBA00022692"/>
    </source>
</evidence>
<feature type="site" description="Important for catalytic activity" evidence="7">
    <location>
        <position position="252"/>
    </location>
</feature>
<feature type="transmembrane region" description="Helical" evidence="7">
    <location>
        <begin position="16"/>
        <end position="35"/>
    </location>
</feature>
<protein>
    <recommendedName>
        <fullName evidence="7">Endolytic murein transglycosylase</fullName>
        <ecNumber evidence="7">4.2.2.29</ecNumber>
    </recommendedName>
    <alternativeName>
        <fullName evidence="7">Peptidoglycan lytic transglycosylase</fullName>
    </alternativeName>
    <alternativeName>
        <fullName evidence="7">Peptidoglycan polymerization terminase</fullName>
    </alternativeName>
</protein>
<gene>
    <name evidence="7" type="primary">mltG</name>
    <name evidence="8" type="ORF">JCM31185_01330</name>
</gene>
<dbReference type="PANTHER" id="PTHR30518:SF2">
    <property type="entry name" value="ENDOLYTIC MUREIN TRANSGLYCOSYLASE"/>
    <property type="match status" value="1"/>
</dbReference>
<dbReference type="GO" id="GO:0016829">
    <property type="term" value="F:lyase activity"/>
    <property type="evidence" value="ECO:0007669"/>
    <property type="project" value="UniProtKB-KW"/>
</dbReference>
<dbReference type="InterPro" id="IPR003770">
    <property type="entry name" value="MLTG-like"/>
</dbReference>
<accession>A0ABQ5JNJ3</accession>
<comment type="subcellular location">
    <subcellularLocation>
        <location evidence="7">Cell membrane</location>
        <topology evidence="7">Single-pass membrane protein</topology>
    </subcellularLocation>
</comment>
<evidence type="ECO:0000256" key="4">
    <source>
        <dbReference type="ARBA" id="ARBA00023136"/>
    </source>
</evidence>
<dbReference type="Pfam" id="PF02618">
    <property type="entry name" value="YceG"/>
    <property type="match status" value="1"/>
</dbReference>
<keyword evidence="6 7" id="KW-0961">Cell wall biogenesis/degradation</keyword>
<keyword evidence="5 7" id="KW-0456">Lyase</keyword>
<dbReference type="CDD" id="cd08010">
    <property type="entry name" value="MltG_like"/>
    <property type="match status" value="1"/>
</dbReference>
<dbReference type="HAMAP" id="MF_02065">
    <property type="entry name" value="MltG"/>
    <property type="match status" value="1"/>
</dbReference>
<keyword evidence="3 7" id="KW-1133">Transmembrane helix</keyword>
<comment type="catalytic activity">
    <reaction evidence="7">
        <text>a peptidoglycan chain = a peptidoglycan chain with N-acetyl-1,6-anhydromuramyl-[peptide] at the reducing end + a peptidoglycan chain with N-acetylglucosamine at the non-reducing end.</text>
        <dbReference type="EC" id="4.2.2.29"/>
    </reaction>
</comment>
<dbReference type="Gene3D" id="3.30.160.60">
    <property type="entry name" value="Classic Zinc Finger"/>
    <property type="match status" value="1"/>
</dbReference>
<dbReference type="EC" id="4.2.2.29" evidence="7"/>
<organism evidence="8 9">
    <name type="scientific">Furfurilactobacillus curtus</name>
    <dbReference type="NCBI Taxonomy" id="1746200"/>
    <lineage>
        <taxon>Bacteria</taxon>
        <taxon>Bacillati</taxon>
        <taxon>Bacillota</taxon>
        <taxon>Bacilli</taxon>
        <taxon>Lactobacillales</taxon>
        <taxon>Lactobacillaceae</taxon>
        <taxon>Furfurilactobacillus</taxon>
    </lineage>
</organism>
<comment type="function">
    <text evidence="7">Functions as a peptidoglycan terminase that cleaves nascent peptidoglycan strands endolytically to terminate their elongation.</text>
</comment>
<keyword evidence="9" id="KW-1185">Reference proteome</keyword>
<dbReference type="Gene3D" id="3.30.1490.480">
    <property type="entry name" value="Endolytic murein transglycosylase"/>
    <property type="match status" value="1"/>
</dbReference>
<reference evidence="8 9" key="1">
    <citation type="submission" date="2022-03" db="EMBL/GenBank/DDBJ databases">
        <title>Draft genome sequence of Furfurilactobacillus curtus JCM 31185.</title>
        <authorList>
            <person name="Suzuki S."/>
            <person name="Endo A."/>
            <person name="Kajikawa A."/>
        </authorList>
    </citation>
    <scope>NUCLEOTIDE SEQUENCE [LARGE SCALE GENOMIC DNA]</scope>
    <source>
        <strain evidence="8 9">JCM 31185</strain>
    </source>
</reference>
<dbReference type="Proteomes" id="UP001628078">
    <property type="component" value="Unassembled WGS sequence"/>
</dbReference>
<proteinExistence type="inferred from homology"/>
<dbReference type="PANTHER" id="PTHR30518">
    <property type="entry name" value="ENDOLYTIC MUREIN TRANSGLYCOSYLASE"/>
    <property type="match status" value="1"/>
</dbReference>
<dbReference type="EMBL" id="BQXO01000001">
    <property type="protein sequence ID" value="GKT04844.1"/>
    <property type="molecule type" value="Genomic_DNA"/>
</dbReference>
<comment type="similarity">
    <text evidence="7">Belongs to the transglycosylase MltG family.</text>
</comment>
<comment type="caution">
    <text evidence="8">The sequence shown here is derived from an EMBL/GenBank/DDBJ whole genome shotgun (WGS) entry which is preliminary data.</text>
</comment>
<evidence type="ECO:0000256" key="7">
    <source>
        <dbReference type="HAMAP-Rule" id="MF_02065"/>
    </source>
</evidence>
<dbReference type="RefSeq" id="WP_407882082.1">
    <property type="nucleotide sequence ID" value="NZ_BQXO01000001.1"/>
</dbReference>
<keyword evidence="2 7" id="KW-0812">Transmembrane</keyword>
<keyword evidence="4 7" id="KW-0472">Membrane</keyword>
<keyword evidence="1 7" id="KW-1003">Cell membrane</keyword>
<evidence type="ECO:0000313" key="9">
    <source>
        <dbReference type="Proteomes" id="UP001628078"/>
    </source>
</evidence>
<sequence length="374" mass="41254">MQRSERRRNRRHTGRNWLIGIFIAVIIIIVGVVVGRNVSYSNNLKAVDPNSHKKIQVEIKQGATATQVATNLKQEGAIKDATVFTKYISDHNLANFKAGYFVLRKNMNVKQVATALNGVGSDTPLLTNAKHALLITEGESVDQIAAALPKHSRYSKTEFMNLMTDQSFMNALAQKYPDLLSSSMSATGVRYHLEGYLFPAVYDTSEAKSLKGLVEQMVSTTNQRVQPYLSAFKQENLTVQQALTLASLAQKEANSPSDMQEVAGVFFNRIKAQMPLQSDVSVQYALQTHKPNLSLADLKVDSPYNLYANAGYGPGPFNNPGTAAMKAIAAPTDEAKGYLYFVANMKTGKIHFSKTLAEQNAYTAKYQDDNNNQK</sequence>